<evidence type="ECO:0000313" key="2">
    <source>
        <dbReference type="EMBL" id="XCN71918.1"/>
    </source>
</evidence>
<dbReference type="NCBIfam" id="TIGR02532">
    <property type="entry name" value="IV_pilin_GFxxxE"/>
    <property type="match status" value="1"/>
</dbReference>
<sequence length="176" mass="19463">MMRYITREQDGFTLIETMVAMVIFTIGILALFGMQTAAIKENLAANNITTGATLASDRVEQLIALNYDDTEISEGGAGISQYASCDDLSSDNWWRTLSATQRVKEDFLGETANHPDYFVYWAVSKGCTLVKEGGIGLDDDSPYRPKHLHITVTRDNGSGDEEVTAAFSYIKQNPNY</sequence>
<reference evidence="2" key="2">
    <citation type="submission" date="2024-06" db="EMBL/GenBank/DDBJ databases">
        <authorList>
            <person name="Plum-Jensen L.E."/>
            <person name="Schramm A."/>
            <person name="Marshall I.P.G."/>
        </authorList>
    </citation>
    <scope>NUCLEOTIDE SEQUENCE</scope>
    <source>
        <strain evidence="2">Rat1</strain>
    </source>
</reference>
<keyword evidence="1" id="KW-0472">Membrane</keyword>
<evidence type="ECO:0000256" key="1">
    <source>
        <dbReference type="SAM" id="Phobius"/>
    </source>
</evidence>
<keyword evidence="1" id="KW-1133">Transmembrane helix</keyword>
<dbReference type="EMBL" id="CP159373">
    <property type="protein sequence ID" value="XCN71918.1"/>
    <property type="molecule type" value="Genomic_DNA"/>
</dbReference>
<gene>
    <name evidence="2" type="ORF">Q3M24_16635</name>
</gene>
<feature type="transmembrane region" description="Helical" evidence="1">
    <location>
        <begin position="12"/>
        <end position="34"/>
    </location>
</feature>
<name>A0AAU8LSA2_9BACT</name>
<reference evidence="2" key="1">
    <citation type="journal article" date="2024" name="Syst. Appl. Microbiol.">
        <title>First single-strain enrichments of Electrothrix cable bacteria, description of E. aestuarii sp. nov. and E. rattekaaiensis sp. nov., and proposal of a cable bacteria taxonomy following the rules of the SeqCode.</title>
        <authorList>
            <person name="Plum-Jensen L.E."/>
            <person name="Schramm A."/>
            <person name="Marshall I.P.G."/>
        </authorList>
    </citation>
    <scope>NUCLEOTIDE SEQUENCE</scope>
    <source>
        <strain evidence="2">Rat1</strain>
    </source>
</reference>
<dbReference type="InterPro" id="IPR012902">
    <property type="entry name" value="N_methyl_site"/>
</dbReference>
<accession>A0AAU8LSA2</accession>
<organism evidence="2">
    <name type="scientific">Candidatus Electrothrix aestuarii</name>
    <dbReference type="NCBI Taxonomy" id="3062594"/>
    <lineage>
        <taxon>Bacteria</taxon>
        <taxon>Pseudomonadati</taxon>
        <taxon>Thermodesulfobacteriota</taxon>
        <taxon>Desulfobulbia</taxon>
        <taxon>Desulfobulbales</taxon>
        <taxon>Desulfobulbaceae</taxon>
        <taxon>Candidatus Electrothrix</taxon>
    </lineage>
</organism>
<protein>
    <submittedName>
        <fullName evidence="2">Prepilin-type N-terminal cleavage/methylation domain-containing protein</fullName>
    </submittedName>
</protein>
<dbReference type="Pfam" id="PF07963">
    <property type="entry name" value="N_methyl"/>
    <property type="match status" value="1"/>
</dbReference>
<proteinExistence type="predicted"/>
<keyword evidence="1" id="KW-0812">Transmembrane</keyword>
<dbReference type="KEGG" id="eaj:Q3M24_16635"/>
<dbReference type="AlphaFoldDB" id="A0AAU8LSA2"/>